<name>A0A1G2F8H6_9BACT</name>
<comment type="caution">
    <text evidence="2">The sequence shown here is derived from an EMBL/GenBank/DDBJ whole genome shotgun (WGS) entry which is preliminary data.</text>
</comment>
<dbReference type="STRING" id="1801992.A2Y98_03545"/>
<keyword evidence="1" id="KW-0812">Transmembrane</keyword>
<keyword evidence="1" id="KW-1133">Transmembrane helix</keyword>
<accession>A0A1G2F8H6</accession>
<evidence type="ECO:0000256" key="1">
    <source>
        <dbReference type="SAM" id="Phobius"/>
    </source>
</evidence>
<organism evidence="2 3">
    <name type="scientific">Candidatus Portnoybacteria bacterium RBG_19FT_COMBO_36_7</name>
    <dbReference type="NCBI Taxonomy" id="1801992"/>
    <lineage>
        <taxon>Bacteria</taxon>
        <taxon>Candidatus Portnoyibacteriota</taxon>
    </lineage>
</organism>
<sequence length="169" mass="19573">MWYNNFMKKKIVLALILILLFGIAVFSYLYFFKSYQTPEERERQAIKDGLKKTLPGEIAEIDSAHKLFVVDLDPLGKHELYTIHTNKKTTFLVRAYSLPETKNKSYFPGENMGIPSLTEERPVDFNYLKTGMNIEVNFSKRINVDTTKTLTAETVIITEINVLKNEEIK</sequence>
<feature type="transmembrane region" description="Helical" evidence="1">
    <location>
        <begin position="12"/>
        <end position="31"/>
    </location>
</feature>
<evidence type="ECO:0000313" key="3">
    <source>
        <dbReference type="Proteomes" id="UP000179099"/>
    </source>
</evidence>
<evidence type="ECO:0000313" key="2">
    <source>
        <dbReference type="EMBL" id="OGZ34303.1"/>
    </source>
</evidence>
<keyword evidence="1" id="KW-0472">Membrane</keyword>
<proteinExistence type="predicted"/>
<dbReference type="AlphaFoldDB" id="A0A1G2F8H6"/>
<dbReference type="Proteomes" id="UP000179099">
    <property type="component" value="Unassembled WGS sequence"/>
</dbReference>
<protein>
    <submittedName>
        <fullName evidence="2">Uncharacterized protein</fullName>
    </submittedName>
</protein>
<gene>
    <name evidence="2" type="ORF">A2Y98_03545</name>
</gene>
<dbReference type="EMBL" id="MHMW01000015">
    <property type="protein sequence ID" value="OGZ34303.1"/>
    <property type="molecule type" value="Genomic_DNA"/>
</dbReference>
<reference evidence="2 3" key="1">
    <citation type="journal article" date="2016" name="Nat. Commun.">
        <title>Thousands of microbial genomes shed light on interconnected biogeochemical processes in an aquifer system.</title>
        <authorList>
            <person name="Anantharaman K."/>
            <person name="Brown C.T."/>
            <person name="Hug L.A."/>
            <person name="Sharon I."/>
            <person name="Castelle C.J."/>
            <person name="Probst A.J."/>
            <person name="Thomas B.C."/>
            <person name="Singh A."/>
            <person name="Wilkins M.J."/>
            <person name="Karaoz U."/>
            <person name="Brodie E.L."/>
            <person name="Williams K.H."/>
            <person name="Hubbard S.S."/>
            <person name="Banfield J.F."/>
        </authorList>
    </citation>
    <scope>NUCLEOTIDE SEQUENCE [LARGE SCALE GENOMIC DNA]</scope>
</reference>